<dbReference type="RefSeq" id="WP_225674659.1">
    <property type="nucleotide sequence ID" value="NZ_JAEDAH010000052.1"/>
</dbReference>
<name>A0ABS7ZSG7_9GAMM</name>
<evidence type="ECO:0008006" key="3">
    <source>
        <dbReference type="Google" id="ProtNLM"/>
    </source>
</evidence>
<evidence type="ECO:0000313" key="2">
    <source>
        <dbReference type="Proteomes" id="UP000714380"/>
    </source>
</evidence>
<organism evidence="1 2">
    <name type="scientific">Thalassolituus marinus</name>
    <dbReference type="NCBI Taxonomy" id="671053"/>
    <lineage>
        <taxon>Bacteria</taxon>
        <taxon>Pseudomonadati</taxon>
        <taxon>Pseudomonadota</taxon>
        <taxon>Gammaproteobacteria</taxon>
        <taxon>Oceanospirillales</taxon>
        <taxon>Oceanospirillaceae</taxon>
        <taxon>Thalassolituus</taxon>
    </lineage>
</organism>
<dbReference type="PROSITE" id="PS51257">
    <property type="entry name" value="PROKAR_LIPOPROTEIN"/>
    <property type="match status" value="1"/>
</dbReference>
<comment type="caution">
    <text evidence="1">The sequence shown here is derived from an EMBL/GenBank/DDBJ whole genome shotgun (WGS) entry which is preliminary data.</text>
</comment>
<protein>
    <recommendedName>
        <fullName evidence="3">Fibronectin type-III domain-containing protein</fullName>
    </recommendedName>
</protein>
<gene>
    <name evidence="1" type="ORF">I9W95_10610</name>
</gene>
<evidence type="ECO:0000313" key="1">
    <source>
        <dbReference type="EMBL" id="MCA6064058.1"/>
    </source>
</evidence>
<proteinExistence type="predicted"/>
<dbReference type="Proteomes" id="UP000714380">
    <property type="component" value="Unassembled WGS sequence"/>
</dbReference>
<accession>A0ABS7ZSG7</accession>
<reference evidence="1 2" key="1">
    <citation type="submission" date="2020-12" db="EMBL/GenBank/DDBJ databases">
        <title>Novel Thalassolituus-related marine hydrocarbonoclastic bacteria mediated algae-derived hydrocarbons mineralization in twilight zone of the northern South China Sea.</title>
        <authorList>
            <person name="Dong C."/>
        </authorList>
    </citation>
    <scope>NUCLEOTIDE SEQUENCE [LARGE SCALE GENOMIC DNA]</scope>
    <source>
        <strain evidence="1 2">IMCC1826</strain>
    </source>
</reference>
<dbReference type="EMBL" id="JAEDAH010000052">
    <property type="protein sequence ID" value="MCA6064058.1"/>
    <property type="molecule type" value="Genomic_DNA"/>
</dbReference>
<keyword evidence="2" id="KW-1185">Reference proteome</keyword>
<sequence length="368" mass="40341">MKIRYAGILATVPAMSACIELGSHWSDETQTLYVDYYKAACSEDDAELCFRVRESESDSWEIAEDARLSGFDGFEWGSRYTLTVTTSFDSDGNPSAYAFESIDASTVMAEGSRSFSLTLYSASGVLAKLSDSVWQLGSDISFDCLNSCNAIASAVSSQEVLQLEFSAADNAITLSSFICSASETDFDSECEGETAVSWYVAPVQSDCGFADAQMCLLYKVNSSDDYELLALEDDISDFEPAWGSRYYIDVISTVSSGGNIVAATLETDDASPDDYSGSSYSYSIIVRGSELTELTSGTWSGYDDMPELDCDQYSQCSELSSYVSDDQWLLLQGFNDTEFVITDIVCHDDVLSDFRDCVDDEDDVNWNI</sequence>